<sequence>MASVKSEMLQFSGANSTSDPANRSVLIVGQLPNLTKVPYDIVKTKLQPRVTEESYGMALGCLSPSPTDTVSLWFNNATLAALPMKASRHNAPSRCHILTKLVRSCLTGSGNECIVVASEHAHVFPLGCAIARAFPLYSRKAGSRKQTQRIVNVEFVITDSDNASLTEEEVATLQVTAQSIRESARIVDMPCNEMNTMDFVKEIQRIGQSLGITPLIIQGEELKQKGFGGIYGVGKAAANPPAFAVLSHTPPNASQTIAWVGKGIVYDTGGLSIKGKTAMPGMKRDCGGAAAILGAFYAAVKEGFQENLHALFCLAENAVGPDATRPDDVHIMYSGRSVEINNTDAEGRLVLADGVSFAAKDLKADIIVDMATLTGAQGISTGKYHAGLLTNNEDWEVASTKAGRSSGDLVFPLVYCPELHFSEFGSAIADMKNSVADRGNAQSSCAGLFIGSHIGFDFGGVWIHFDIAAPSYSGERATGYGVALLLGLFGSATKSRLLQAISPPGLMDDEMMVESATKKIRLI</sequence>
<reference evidence="7" key="1">
    <citation type="submission" date="2015-02" db="EMBL/GenBank/DDBJ databases">
        <title>Genome sequencing for Strongylocentrotus purpuratus.</title>
        <authorList>
            <person name="Murali S."/>
            <person name="Liu Y."/>
            <person name="Vee V."/>
            <person name="English A."/>
            <person name="Wang M."/>
            <person name="Skinner E."/>
            <person name="Han Y."/>
            <person name="Muzny D.M."/>
            <person name="Worley K.C."/>
            <person name="Gibbs R.A."/>
        </authorList>
    </citation>
    <scope>NUCLEOTIDE SEQUENCE</scope>
</reference>
<dbReference type="InterPro" id="IPR000819">
    <property type="entry name" value="Peptidase_M17_C"/>
</dbReference>
<evidence type="ECO:0000256" key="4">
    <source>
        <dbReference type="ARBA" id="ARBA00022801"/>
    </source>
</evidence>
<reference evidence="6" key="2">
    <citation type="submission" date="2021-01" db="UniProtKB">
        <authorList>
            <consortium name="EnsemblMetazoa"/>
        </authorList>
    </citation>
    <scope>IDENTIFICATION</scope>
</reference>
<dbReference type="PROSITE" id="PS00631">
    <property type="entry name" value="CYTOSOL_AP"/>
    <property type="match status" value="1"/>
</dbReference>
<evidence type="ECO:0000256" key="2">
    <source>
        <dbReference type="ARBA" id="ARBA00022438"/>
    </source>
</evidence>
<keyword evidence="4" id="KW-0378">Hydrolase</keyword>
<dbReference type="Proteomes" id="UP000007110">
    <property type="component" value="Unassembled WGS sequence"/>
</dbReference>
<evidence type="ECO:0000256" key="3">
    <source>
        <dbReference type="ARBA" id="ARBA00022670"/>
    </source>
</evidence>
<dbReference type="CTD" id="79716"/>
<dbReference type="PANTHER" id="PTHR11963:SF4">
    <property type="entry name" value="AMINOPEPTIDASE NPEPL1-RELATED"/>
    <property type="match status" value="1"/>
</dbReference>
<dbReference type="OrthoDB" id="412814at2759"/>
<proteinExistence type="inferred from homology"/>
<dbReference type="InterPro" id="IPR041417">
    <property type="entry name" value="NPEPL1_N"/>
</dbReference>
<dbReference type="Gene3D" id="3.40.50.10590">
    <property type="entry name" value="Zn-dependent exopeptidases"/>
    <property type="match status" value="1"/>
</dbReference>
<dbReference type="Gene3D" id="3.40.630.10">
    <property type="entry name" value="Zn peptidases"/>
    <property type="match status" value="1"/>
</dbReference>
<evidence type="ECO:0000259" key="5">
    <source>
        <dbReference type="PROSITE" id="PS00631"/>
    </source>
</evidence>
<keyword evidence="2" id="KW-0031">Aminopeptidase</keyword>
<dbReference type="Pfam" id="PF00883">
    <property type="entry name" value="Peptidase_M17"/>
    <property type="match status" value="1"/>
</dbReference>
<dbReference type="Pfam" id="PF18295">
    <property type="entry name" value="Pdase_M17_N2"/>
    <property type="match status" value="1"/>
</dbReference>
<dbReference type="GeneID" id="575037"/>
<dbReference type="GO" id="GO:0006508">
    <property type="term" value="P:proteolysis"/>
    <property type="evidence" value="ECO:0000318"/>
    <property type="project" value="GO_Central"/>
</dbReference>
<dbReference type="InterPro" id="IPR011356">
    <property type="entry name" value="Leucine_aapep/pepB"/>
</dbReference>
<dbReference type="PANTHER" id="PTHR11963">
    <property type="entry name" value="LEUCINE AMINOPEPTIDASE-RELATED"/>
    <property type="match status" value="1"/>
</dbReference>
<dbReference type="GO" id="GO:0005737">
    <property type="term" value="C:cytoplasm"/>
    <property type="evidence" value="ECO:0000318"/>
    <property type="project" value="GO_Central"/>
</dbReference>
<dbReference type="EnsemblMetazoa" id="XM_030975425">
    <property type="protein sequence ID" value="XP_030831285"/>
    <property type="gene ID" value="LOC575037"/>
</dbReference>
<organism evidence="6 7">
    <name type="scientific">Strongylocentrotus purpuratus</name>
    <name type="common">Purple sea urchin</name>
    <dbReference type="NCBI Taxonomy" id="7668"/>
    <lineage>
        <taxon>Eukaryota</taxon>
        <taxon>Metazoa</taxon>
        <taxon>Echinodermata</taxon>
        <taxon>Eleutherozoa</taxon>
        <taxon>Echinozoa</taxon>
        <taxon>Echinoidea</taxon>
        <taxon>Euechinoidea</taxon>
        <taxon>Echinacea</taxon>
        <taxon>Camarodonta</taxon>
        <taxon>Echinidea</taxon>
        <taxon>Strongylocentrotidae</taxon>
        <taxon>Strongylocentrotus</taxon>
    </lineage>
</organism>
<dbReference type="PRINTS" id="PR00481">
    <property type="entry name" value="LAMNOPPTDASE"/>
</dbReference>
<accession>A0A7M7STZ5</accession>
<evidence type="ECO:0000313" key="6">
    <source>
        <dbReference type="EnsemblMetazoa" id="XP_030831285"/>
    </source>
</evidence>
<protein>
    <recommendedName>
        <fullName evidence="5">Cytosol aminopeptidase domain-containing protein</fullName>
    </recommendedName>
</protein>
<dbReference type="AlphaFoldDB" id="A0A7M7STZ5"/>
<dbReference type="FunFam" id="3.40.630.10:FF:000035">
    <property type="entry name" value="Probable aminopeptidase NPEPL1"/>
    <property type="match status" value="1"/>
</dbReference>
<dbReference type="KEGG" id="spu:575037"/>
<dbReference type="GO" id="GO:0070006">
    <property type="term" value="F:metalloaminopeptidase activity"/>
    <property type="evidence" value="ECO:0007669"/>
    <property type="project" value="InterPro"/>
</dbReference>
<comment type="similarity">
    <text evidence="1">Belongs to the peptidase M17 family.</text>
</comment>
<dbReference type="GO" id="GO:0030145">
    <property type="term" value="F:manganese ion binding"/>
    <property type="evidence" value="ECO:0007669"/>
    <property type="project" value="InterPro"/>
</dbReference>
<evidence type="ECO:0000313" key="7">
    <source>
        <dbReference type="Proteomes" id="UP000007110"/>
    </source>
</evidence>
<evidence type="ECO:0000256" key="1">
    <source>
        <dbReference type="ARBA" id="ARBA00009528"/>
    </source>
</evidence>
<dbReference type="GO" id="GO:0008233">
    <property type="term" value="F:peptidase activity"/>
    <property type="evidence" value="ECO:0000318"/>
    <property type="project" value="GO_Central"/>
</dbReference>
<dbReference type="OMA" id="MVCEQSD"/>
<feature type="domain" description="Cytosol aminopeptidase" evidence="5">
    <location>
        <begin position="342"/>
        <end position="349"/>
    </location>
</feature>
<keyword evidence="3" id="KW-0645">Protease</keyword>
<name>A0A7M7STZ5_STRPU</name>
<dbReference type="SUPFAM" id="SSF53187">
    <property type="entry name" value="Zn-dependent exopeptidases"/>
    <property type="match status" value="1"/>
</dbReference>
<dbReference type="RefSeq" id="XP_030831285.1">
    <property type="nucleotide sequence ID" value="XM_030975425.1"/>
</dbReference>
<dbReference type="CDD" id="cd00433">
    <property type="entry name" value="Peptidase_M17"/>
    <property type="match status" value="1"/>
</dbReference>
<keyword evidence="7" id="KW-1185">Reference proteome</keyword>
<dbReference type="InParanoid" id="A0A7M7STZ5"/>